<evidence type="ECO:0000256" key="4">
    <source>
        <dbReference type="ARBA" id="ARBA00022842"/>
    </source>
</evidence>
<dbReference type="PROSITE" id="PS00396">
    <property type="entry name" value="TOPO_IA_1"/>
    <property type="match status" value="1"/>
</dbReference>
<dbReference type="PANTHER" id="PTHR11390:SF21">
    <property type="entry name" value="DNA TOPOISOMERASE 3-ALPHA"/>
    <property type="match status" value="1"/>
</dbReference>
<evidence type="ECO:0000256" key="8">
    <source>
        <dbReference type="HAMAP-Rule" id="MF_00953"/>
    </source>
</evidence>
<dbReference type="SMART" id="SM00493">
    <property type="entry name" value="TOPRIM"/>
    <property type="match status" value="1"/>
</dbReference>
<evidence type="ECO:0000256" key="7">
    <source>
        <dbReference type="ARBA" id="ARBA00023235"/>
    </source>
</evidence>
<dbReference type="NCBIfam" id="NF005829">
    <property type="entry name" value="PRK07726.1"/>
    <property type="match status" value="1"/>
</dbReference>
<keyword evidence="3 8" id="KW-0479">Metal-binding</keyword>
<keyword evidence="5 8" id="KW-0799">Topoisomerase</keyword>
<dbReference type="InterPro" id="IPR023406">
    <property type="entry name" value="Topo_IA_AS"/>
</dbReference>
<comment type="catalytic activity">
    <reaction evidence="1 8">
        <text>ATP-independent breakage of single-stranded DNA, followed by passage and rejoining.</text>
        <dbReference type="EC" id="5.6.2.1"/>
    </reaction>
</comment>
<gene>
    <name evidence="8" type="primary">topB</name>
    <name evidence="12" type="ORF">AAF454_04880</name>
</gene>
<dbReference type="RefSeq" id="WP_342302736.1">
    <property type="nucleotide sequence ID" value="NZ_JBCEWA010000003.1"/>
</dbReference>
<dbReference type="Pfam" id="PF01131">
    <property type="entry name" value="Topoisom_bac"/>
    <property type="match status" value="1"/>
</dbReference>
<dbReference type="PROSITE" id="PS52039">
    <property type="entry name" value="TOPO_IA_2"/>
    <property type="match status" value="1"/>
</dbReference>
<proteinExistence type="inferred from homology"/>
<dbReference type="CDD" id="cd00186">
    <property type="entry name" value="TOP1Ac"/>
    <property type="match status" value="1"/>
</dbReference>
<evidence type="ECO:0000256" key="6">
    <source>
        <dbReference type="ARBA" id="ARBA00023125"/>
    </source>
</evidence>
<dbReference type="EMBL" id="JBCEWA010000003">
    <property type="protein sequence ID" value="MEL5987744.1"/>
    <property type="molecule type" value="Genomic_DNA"/>
</dbReference>
<dbReference type="InterPro" id="IPR034144">
    <property type="entry name" value="TOPRIM_TopoIII"/>
</dbReference>
<dbReference type="SMART" id="SM00436">
    <property type="entry name" value="TOP1Bc"/>
    <property type="match status" value="1"/>
</dbReference>
<dbReference type="InterPro" id="IPR005738">
    <property type="entry name" value="TopoIII"/>
</dbReference>
<accession>A0ABU9LL78</accession>
<dbReference type="InterPro" id="IPR023405">
    <property type="entry name" value="Topo_IA_core_domain"/>
</dbReference>
<comment type="caution">
    <text evidence="8">Lacks conserved residue(s) required for the propagation of feature annotation.</text>
</comment>
<feature type="region of interest" description="Interaction with DNA" evidence="8">
    <location>
        <begin position="187"/>
        <end position="192"/>
    </location>
</feature>
<feature type="domain" description="Topo IA-type catalytic" evidence="11">
    <location>
        <begin position="153"/>
        <end position="590"/>
    </location>
</feature>
<dbReference type="Gene3D" id="2.70.20.10">
    <property type="entry name" value="Topoisomerase I, domain 3"/>
    <property type="match status" value="1"/>
</dbReference>
<dbReference type="Gene3D" id="1.10.460.10">
    <property type="entry name" value="Topoisomerase I, domain 2"/>
    <property type="match status" value="1"/>
</dbReference>
<protein>
    <recommendedName>
        <fullName evidence="8">DNA topoisomerase 3</fullName>
        <ecNumber evidence="8">5.6.2.1</ecNumber>
    </recommendedName>
    <alternativeName>
        <fullName evidence="8">DNA topoisomerase III</fullName>
    </alternativeName>
</protein>
<evidence type="ECO:0000256" key="1">
    <source>
        <dbReference type="ARBA" id="ARBA00000213"/>
    </source>
</evidence>
<dbReference type="Proteomes" id="UP001398420">
    <property type="component" value="Unassembled WGS sequence"/>
</dbReference>
<dbReference type="NCBIfam" id="TIGR01056">
    <property type="entry name" value="topB"/>
    <property type="match status" value="1"/>
</dbReference>
<dbReference type="InterPro" id="IPR013825">
    <property type="entry name" value="Topo_IA_cen_sub2"/>
</dbReference>
<name>A0ABU9LL78_9BACL</name>
<feature type="compositionally biased region" description="Basic and acidic residues" evidence="9">
    <location>
        <begin position="693"/>
        <end position="709"/>
    </location>
</feature>
<dbReference type="Pfam" id="PF01751">
    <property type="entry name" value="Toprim"/>
    <property type="match status" value="1"/>
</dbReference>
<comment type="cofactor">
    <cofactor evidence="8">
        <name>Mg(2+)</name>
        <dbReference type="ChEBI" id="CHEBI:18420"/>
    </cofactor>
</comment>
<dbReference type="PANTHER" id="PTHR11390">
    <property type="entry name" value="PROKARYOTIC DNA TOPOISOMERASE"/>
    <property type="match status" value="1"/>
</dbReference>
<feature type="binding site" evidence="8">
    <location>
        <position position="105"/>
    </location>
    <ligand>
        <name>Mg(2+)</name>
        <dbReference type="ChEBI" id="CHEBI:18420"/>
        <note>catalytic</note>
    </ligand>
</feature>
<dbReference type="InterPro" id="IPR013826">
    <property type="entry name" value="Topo_IA_cen_sub3"/>
</dbReference>
<dbReference type="SMART" id="SM00437">
    <property type="entry name" value="TOP1Ac"/>
    <property type="match status" value="1"/>
</dbReference>
<keyword evidence="4 8" id="KW-0460">Magnesium</keyword>
<dbReference type="CDD" id="cd03362">
    <property type="entry name" value="TOPRIM_TopoIA_TopoIII"/>
    <property type="match status" value="1"/>
</dbReference>
<feature type="active site" description="O-(5'-phospho-DNA)-tyrosine intermediate" evidence="8">
    <location>
        <position position="311"/>
    </location>
</feature>
<feature type="site" description="Interaction with DNA" evidence="8">
    <location>
        <position position="61"/>
    </location>
</feature>
<evidence type="ECO:0000256" key="9">
    <source>
        <dbReference type="SAM" id="MobiDB-lite"/>
    </source>
</evidence>
<comment type="similarity">
    <text evidence="2 8">Belongs to the type IA topoisomerase family.</text>
</comment>
<comment type="function">
    <text evidence="8">Releases the supercoiling and torsional tension of DNA, which is introduced during the DNA replication and transcription, by transiently cleaving and rejoining one strand of the DNA duplex. Introduces a single-strand break via transesterification at a target site in duplex DNA. The scissile phosphodiester is attacked by the catalytic tyrosine of the enzyme, resulting in the formation of a DNA-(5'-phosphotyrosyl)-enzyme intermediate and the expulsion of a 3'-OH DNA strand. The free DNA strand then undergoes passage around the unbroken strand, thus removing DNA supercoils. Finally, in the religation step, the DNA 3'-OH attacks the covalent intermediate to expel the active-site tyrosine and restore the DNA phosphodiester backbone.</text>
</comment>
<dbReference type="PRINTS" id="PR00417">
    <property type="entry name" value="PRTPISMRASEI"/>
</dbReference>
<organism evidence="12 13">
    <name type="scientific">Kurthia gibsonii</name>
    <dbReference type="NCBI Taxonomy" id="33946"/>
    <lineage>
        <taxon>Bacteria</taxon>
        <taxon>Bacillati</taxon>
        <taxon>Bacillota</taxon>
        <taxon>Bacilli</taxon>
        <taxon>Bacillales</taxon>
        <taxon>Caryophanaceae</taxon>
        <taxon>Kurthia</taxon>
    </lineage>
</organism>
<dbReference type="InterPro" id="IPR000380">
    <property type="entry name" value="Topo_IA"/>
</dbReference>
<evidence type="ECO:0000256" key="5">
    <source>
        <dbReference type="ARBA" id="ARBA00023029"/>
    </source>
</evidence>
<evidence type="ECO:0000259" key="10">
    <source>
        <dbReference type="PROSITE" id="PS50880"/>
    </source>
</evidence>
<dbReference type="Gene3D" id="1.10.290.10">
    <property type="entry name" value="Topoisomerase I, domain 4"/>
    <property type="match status" value="1"/>
</dbReference>
<dbReference type="InterPro" id="IPR003602">
    <property type="entry name" value="Topo_IA_DNA-bd_dom"/>
</dbReference>
<dbReference type="HAMAP" id="MF_00953">
    <property type="entry name" value="Topoisom_3_prok"/>
    <property type="match status" value="1"/>
</dbReference>
<evidence type="ECO:0000259" key="11">
    <source>
        <dbReference type="PROSITE" id="PS52039"/>
    </source>
</evidence>
<evidence type="ECO:0000313" key="12">
    <source>
        <dbReference type="EMBL" id="MEL5987744.1"/>
    </source>
</evidence>
<dbReference type="SUPFAM" id="SSF56712">
    <property type="entry name" value="Prokaryotic type I DNA topoisomerase"/>
    <property type="match status" value="1"/>
</dbReference>
<feature type="domain" description="Toprim" evidence="10">
    <location>
        <begin position="3"/>
        <end position="136"/>
    </location>
</feature>
<dbReference type="InterPro" id="IPR013824">
    <property type="entry name" value="Topo_IA_cen_sub1"/>
</dbReference>
<dbReference type="Gene3D" id="3.40.50.140">
    <property type="match status" value="1"/>
</dbReference>
<keyword evidence="13" id="KW-1185">Reference proteome</keyword>
<reference evidence="12 13" key="1">
    <citation type="submission" date="2024-04" db="EMBL/GenBank/DDBJ databases">
        <authorList>
            <person name="Wu Y.S."/>
            <person name="Zhang L."/>
        </authorList>
    </citation>
    <scope>NUCLEOTIDE SEQUENCE [LARGE SCALE GENOMIC DNA]</scope>
    <source>
        <strain evidence="12 13">KG-01</strain>
    </source>
</reference>
<feature type="binding site" evidence="8">
    <location>
        <position position="9"/>
    </location>
    <ligand>
        <name>Mg(2+)</name>
        <dbReference type="ChEBI" id="CHEBI:18420"/>
        <note>catalytic</note>
    </ligand>
</feature>
<feature type="site" description="Interaction with DNA" evidence="8">
    <location>
        <position position="313"/>
    </location>
</feature>
<feature type="site" description="Interaction with DNA" evidence="8">
    <location>
        <position position="176"/>
    </location>
</feature>
<feature type="region of interest" description="Disordered" evidence="9">
    <location>
        <begin position="682"/>
        <end position="713"/>
    </location>
</feature>
<keyword evidence="7 8" id="KW-0413">Isomerase</keyword>
<keyword evidence="6 8" id="KW-0238">DNA-binding</keyword>
<dbReference type="InterPro" id="IPR013497">
    <property type="entry name" value="Topo_IA_cen"/>
</dbReference>
<comment type="caution">
    <text evidence="12">The sequence shown here is derived from an EMBL/GenBank/DDBJ whole genome shotgun (WGS) entry which is preliminary data.</text>
</comment>
<sequence>MSKSLVIAEKPSVARDIARVLKCTKKGNGSLEGDKYIVTWALGHLVTHADPEQYDVKYKEWKMEDLPIIPDPFKLVPIRQTTKQFNAVKTLLNRQDVNEVIIATDAGREGELVARWILAKAKSRKPIKRLWISSVTDQAIREGFNNLKDGRKYDHLYEAAVARAEADWVVGINATRALTVKYNAQLSTGRVQTPTLAMIANREQQIKNFKPKTYYGLQALTNTVTFTWHEKGTNQTQSFQKEKMEQLLKSLDSVKTGEVIDVKTTPKRTPAPHLFDLTELQKEAHKRYGWSAKETLSTLQNLYERHKIVTYPRTDSKHLTSDMKSTFTDRIKASAVGDYRAAANKILSKGTPQAQKGVVNDALVSDHHAIIPTEEVVNLRALSDKEYKLYDLIVKRFLAVFYDAYEYDQTVVTLKVGNETFTAKGNTVRDEGWKAVYLQEDEQSNERTLPVFKKGEQVSLRGIALTEGQTKPPARFNEGTLLAAMENPSQFMGDESKELVKTLKETGGIGTVATRADIIEKLFKSFVIEKKGNDLYTTSKGRQLLDLAPADLKSPALTAEWETQLTKIAKGQAKKADFMRQMIDFTQKSISDIKKSDQKFKHDNISGKVCSECGKPMLEVNGKRGKMLVCSDCTCGNKKKVSTVTNARCPVCHKKLELRGEGEGRIFACKCGHREKLSAFEKRKKQSGNQKVSKRDVQKYMKTQQKEEPENTAMADALAKLFGNKEE</sequence>
<evidence type="ECO:0000313" key="13">
    <source>
        <dbReference type="Proteomes" id="UP001398420"/>
    </source>
</evidence>
<evidence type="ECO:0000256" key="2">
    <source>
        <dbReference type="ARBA" id="ARBA00009446"/>
    </source>
</evidence>
<dbReference type="InterPro" id="IPR003601">
    <property type="entry name" value="Topo_IA_2"/>
</dbReference>
<feature type="site" description="Interaction with DNA" evidence="8">
    <location>
        <position position="168"/>
    </location>
</feature>
<evidence type="ECO:0000256" key="3">
    <source>
        <dbReference type="ARBA" id="ARBA00022723"/>
    </source>
</evidence>
<dbReference type="PROSITE" id="PS50880">
    <property type="entry name" value="TOPRIM"/>
    <property type="match status" value="1"/>
</dbReference>
<dbReference type="InterPro" id="IPR006171">
    <property type="entry name" value="TOPRIM_dom"/>
</dbReference>
<dbReference type="EC" id="5.6.2.1" evidence="8"/>